<evidence type="ECO:0000313" key="1">
    <source>
        <dbReference type="EMBL" id="MBO1081832.1"/>
    </source>
</evidence>
<comment type="caution">
    <text evidence="1">The sequence shown here is derived from an EMBL/GenBank/DDBJ whole genome shotgun (WGS) entry which is preliminary data.</text>
</comment>
<keyword evidence="2" id="KW-1185">Reference proteome</keyword>
<dbReference type="Proteomes" id="UP001518989">
    <property type="component" value="Unassembled WGS sequence"/>
</dbReference>
<dbReference type="EMBL" id="JACTNG010000023">
    <property type="protein sequence ID" value="MBO1081832.1"/>
    <property type="molecule type" value="Genomic_DNA"/>
</dbReference>
<dbReference type="InterPro" id="IPR019650">
    <property type="entry name" value="DUF2513"/>
</dbReference>
<accession>A0ABS3KWI5</accession>
<gene>
    <name evidence="1" type="ORF">IAI61_22655</name>
</gene>
<dbReference type="Pfam" id="PF10711">
    <property type="entry name" value="DUF2513"/>
    <property type="match status" value="1"/>
</dbReference>
<sequence>MLLAIEASEPYADVMRMDIDGLLPEDDEQNTEYLRRYYHAELLVDAGFIKGDATVGEYLVQSITWQGYEFLDAVRDPEIWKKTKAGVKSVGTASVAIIWEIAKGYAKQAAQTKLGLPL</sequence>
<proteinExistence type="predicted"/>
<reference evidence="1 2" key="1">
    <citation type="submission" date="2020-09" db="EMBL/GenBank/DDBJ databases">
        <title>Roseomonas.</title>
        <authorList>
            <person name="Zhu W."/>
        </authorList>
    </citation>
    <scope>NUCLEOTIDE SEQUENCE [LARGE SCALE GENOMIC DNA]</scope>
    <source>
        <strain evidence="1 2">573</strain>
    </source>
</reference>
<evidence type="ECO:0000313" key="2">
    <source>
        <dbReference type="Proteomes" id="UP001518989"/>
    </source>
</evidence>
<protein>
    <submittedName>
        <fullName evidence="1">DUF2513 domain-containing protein</fullName>
    </submittedName>
</protein>
<organism evidence="1 2">
    <name type="scientific">Roseomonas haemaphysalidis</name>
    <dbReference type="NCBI Taxonomy" id="2768162"/>
    <lineage>
        <taxon>Bacteria</taxon>
        <taxon>Pseudomonadati</taxon>
        <taxon>Pseudomonadota</taxon>
        <taxon>Alphaproteobacteria</taxon>
        <taxon>Acetobacterales</taxon>
        <taxon>Roseomonadaceae</taxon>
        <taxon>Roseomonas</taxon>
    </lineage>
</organism>
<name>A0ABS3KWI5_9PROT</name>